<proteinExistence type="predicted"/>
<comment type="caution">
    <text evidence="1">The sequence shown here is derived from an EMBL/GenBank/DDBJ whole genome shotgun (WGS) entry which is preliminary data.</text>
</comment>
<name>A0A0F9H0P1_9ZZZZ</name>
<sequence>MEKEFNLSEKIDVISSFGEIIRYLKVSDIKEFFKRIDKIIRNPKLSRMGMIERIDKLAGEKLL</sequence>
<organism evidence="1">
    <name type="scientific">marine sediment metagenome</name>
    <dbReference type="NCBI Taxonomy" id="412755"/>
    <lineage>
        <taxon>unclassified sequences</taxon>
        <taxon>metagenomes</taxon>
        <taxon>ecological metagenomes</taxon>
    </lineage>
</organism>
<evidence type="ECO:0000313" key="1">
    <source>
        <dbReference type="EMBL" id="KKM04649.1"/>
    </source>
</evidence>
<reference evidence="1" key="1">
    <citation type="journal article" date="2015" name="Nature">
        <title>Complex archaea that bridge the gap between prokaryotes and eukaryotes.</title>
        <authorList>
            <person name="Spang A."/>
            <person name="Saw J.H."/>
            <person name="Jorgensen S.L."/>
            <person name="Zaremba-Niedzwiedzka K."/>
            <person name="Martijn J."/>
            <person name="Lind A.E."/>
            <person name="van Eijk R."/>
            <person name="Schleper C."/>
            <person name="Guy L."/>
            <person name="Ettema T.J."/>
        </authorList>
    </citation>
    <scope>NUCLEOTIDE SEQUENCE</scope>
</reference>
<accession>A0A0F9H0P1</accession>
<gene>
    <name evidence="1" type="ORF">LCGC14_1762060</name>
</gene>
<dbReference type="AlphaFoldDB" id="A0A0F9H0P1"/>
<protein>
    <submittedName>
        <fullName evidence="1">Uncharacterized protein</fullName>
    </submittedName>
</protein>
<dbReference type="EMBL" id="LAZR01016407">
    <property type="protein sequence ID" value="KKM04649.1"/>
    <property type="molecule type" value="Genomic_DNA"/>
</dbReference>